<dbReference type="AlphaFoldDB" id="A0A0F9QR43"/>
<organism evidence="1">
    <name type="scientific">marine sediment metagenome</name>
    <dbReference type="NCBI Taxonomy" id="412755"/>
    <lineage>
        <taxon>unclassified sequences</taxon>
        <taxon>metagenomes</taxon>
        <taxon>ecological metagenomes</taxon>
    </lineage>
</organism>
<reference evidence="1" key="1">
    <citation type="journal article" date="2015" name="Nature">
        <title>Complex archaea that bridge the gap between prokaryotes and eukaryotes.</title>
        <authorList>
            <person name="Spang A."/>
            <person name="Saw J.H."/>
            <person name="Jorgensen S.L."/>
            <person name="Zaremba-Niedzwiedzka K."/>
            <person name="Martijn J."/>
            <person name="Lind A.E."/>
            <person name="van Eijk R."/>
            <person name="Schleper C."/>
            <person name="Guy L."/>
            <person name="Ettema T.J."/>
        </authorList>
    </citation>
    <scope>NUCLEOTIDE SEQUENCE</scope>
</reference>
<evidence type="ECO:0000313" key="1">
    <source>
        <dbReference type="EMBL" id="KKN46695.1"/>
    </source>
</evidence>
<accession>A0A0F9QR43</accession>
<protein>
    <submittedName>
        <fullName evidence="1">Uncharacterized protein</fullName>
    </submittedName>
</protein>
<proteinExistence type="predicted"/>
<gene>
    <name evidence="1" type="ORF">LCGC14_0670330</name>
</gene>
<name>A0A0F9QR43_9ZZZZ</name>
<comment type="caution">
    <text evidence="1">The sequence shown here is derived from an EMBL/GenBank/DDBJ whole genome shotgun (WGS) entry which is preliminary data.</text>
</comment>
<dbReference type="EMBL" id="LAZR01001316">
    <property type="protein sequence ID" value="KKN46695.1"/>
    <property type="molecule type" value="Genomic_DNA"/>
</dbReference>
<sequence length="144" mass="14916">MNVHSGFTFRPGFVVRLISTVSGTALALIISSSALAADAPSEVKTAAVHAGLAAKADNVKGVQTHLHHALNCLVGPDGDGFDSNELNPCGDMGKGAIPDTKDDMMKGQLKKAVAKVNSGLDTDDYDEAKSAAMSTQKMLEAQSM</sequence>